<name>A0A2H6NF11_9SAUR</name>
<proteinExistence type="predicted"/>
<evidence type="ECO:0000313" key="1">
    <source>
        <dbReference type="EMBL" id="LAA31127.1"/>
    </source>
</evidence>
<dbReference type="EMBL" id="IACI01097977">
    <property type="protein sequence ID" value="LAA31127.1"/>
    <property type="molecule type" value="Transcribed_RNA"/>
</dbReference>
<protein>
    <submittedName>
        <fullName evidence="1">Uncharacterized protein</fullName>
    </submittedName>
</protein>
<reference evidence="1" key="1">
    <citation type="submission" date="2017-07" db="EMBL/GenBank/DDBJ databases">
        <authorList>
            <person name="Mikheyev A."/>
            <person name="Grau M."/>
        </authorList>
    </citation>
    <scope>NUCLEOTIDE SEQUENCE</scope>
    <source>
        <tissue evidence="1">Venom_gland</tissue>
    </source>
</reference>
<accession>A0A2H6NF11</accession>
<organism evidence="1">
    <name type="scientific">Micrurus carvalhoi</name>
    <dbReference type="NCBI Taxonomy" id="3147026"/>
    <lineage>
        <taxon>Eukaryota</taxon>
        <taxon>Metazoa</taxon>
        <taxon>Chordata</taxon>
        <taxon>Craniata</taxon>
        <taxon>Vertebrata</taxon>
        <taxon>Euteleostomi</taxon>
        <taxon>Lepidosauria</taxon>
        <taxon>Squamata</taxon>
        <taxon>Bifurcata</taxon>
        <taxon>Unidentata</taxon>
        <taxon>Episquamata</taxon>
        <taxon>Toxicofera</taxon>
        <taxon>Serpentes</taxon>
        <taxon>Colubroidea</taxon>
        <taxon>Elapidae</taxon>
        <taxon>Elapinae</taxon>
        <taxon>Micrurus</taxon>
    </lineage>
</organism>
<reference evidence="1" key="2">
    <citation type="submission" date="2017-12" db="EMBL/GenBank/DDBJ databases">
        <title>Coralsnake Venomics: Analyses of Venom Gland Transcriptomes and Proteomes of Six Brazilian Taxa.</title>
        <authorList>
            <person name="Aird S.D."/>
            <person name="Jorge da Silva N."/>
            <person name="Qiu L."/>
            <person name="Villar-Briones A."/>
            <person name="Aparecida-Saddi V."/>
            <person name="Campos-Telles M.P."/>
            <person name="Grau M."/>
            <person name="Mikheyev A.S."/>
        </authorList>
    </citation>
    <scope>NUCLEOTIDE SEQUENCE</scope>
    <source>
        <tissue evidence="1">Venom_gland</tissue>
    </source>
</reference>
<sequence length="120" mass="13678">MCWEESFTLLFFLTSHHQGGSEPQKYLFLGVALTLHQKLTRRSLKIKITTGGIMNKPGVPVPKTTIPFLLHSMFLQLFSMKSTCKAEEPLQLTFYTAFVTALLERKVPLWFVLSSRGEQS</sequence>
<dbReference type="AlphaFoldDB" id="A0A2H6NF11"/>